<proteinExistence type="inferred from homology"/>
<reference evidence="7" key="2">
    <citation type="submission" date="2022-03" db="EMBL/GenBank/DDBJ databases">
        <title>Genome Encyclopedia of Bacteria and Archaea VI: Functional Genomics of Type Strains.</title>
        <authorList>
            <person name="Whitman W."/>
        </authorList>
    </citation>
    <scope>NUCLEOTIDE SEQUENCE</scope>
    <source>
        <strain evidence="7">HSC-15S17</strain>
    </source>
</reference>
<dbReference type="Proteomes" id="UP001155901">
    <property type="component" value="Unassembled WGS sequence"/>
</dbReference>
<keyword evidence="2" id="KW-0998">Cell outer membrane</keyword>
<reference evidence="6" key="1">
    <citation type="submission" date="2021-07" db="EMBL/GenBank/DDBJ databases">
        <title>Characterization of violacein-producing bacteria and related species.</title>
        <authorList>
            <person name="Wilson H.S."/>
            <person name="De Leon M.E."/>
        </authorList>
    </citation>
    <scope>NUCLEOTIDE SEQUENCE</scope>
    <source>
        <strain evidence="6">HSC-15S17</strain>
    </source>
</reference>
<keyword evidence="2 3" id="KW-0472">Membrane</keyword>
<feature type="domain" description="TonB-dependent receptor plug" evidence="5">
    <location>
        <begin position="61"/>
        <end position="168"/>
    </location>
</feature>
<keyword evidence="2" id="KW-1134">Transmembrane beta strand</keyword>
<dbReference type="EMBL" id="JALJZU010000006">
    <property type="protein sequence ID" value="MCP2009509.1"/>
    <property type="molecule type" value="Genomic_DNA"/>
</dbReference>
<dbReference type="InterPro" id="IPR000531">
    <property type="entry name" value="Beta-barrel_TonB"/>
</dbReference>
<evidence type="ECO:0000259" key="4">
    <source>
        <dbReference type="Pfam" id="PF00593"/>
    </source>
</evidence>
<dbReference type="PANTHER" id="PTHR30069">
    <property type="entry name" value="TONB-DEPENDENT OUTER MEMBRANE RECEPTOR"/>
    <property type="match status" value="1"/>
</dbReference>
<evidence type="ECO:0000256" key="2">
    <source>
        <dbReference type="PROSITE-ProRule" id="PRU01360"/>
    </source>
</evidence>
<dbReference type="GO" id="GO:0015344">
    <property type="term" value="F:siderophore uptake transmembrane transporter activity"/>
    <property type="evidence" value="ECO:0007669"/>
    <property type="project" value="TreeGrafter"/>
</dbReference>
<protein>
    <submittedName>
        <fullName evidence="7">Iron complex outermembrane receptor protein</fullName>
    </submittedName>
    <submittedName>
        <fullName evidence="6">TonB-dependent receptor</fullName>
    </submittedName>
</protein>
<keyword evidence="2" id="KW-0813">Transport</keyword>
<keyword evidence="6" id="KW-0675">Receptor</keyword>
<dbReference type="EMBL" id="JAHTGR010000004">
    <property type="protein sequence ID" value="MBV6321243.1"/>
    <property type="molecule type" value="Genomic_DNA"/>
</dbReference>
<dbReference type="PANTHER" id="PTHR30069:SF29">
    <property type="entry name" value="HEMOGLOBIN AND HEMOGLOBIN-HAPTOGLOBIN-BINDING PROTEIN 1-RELATED"/>
    <property type="match status" value="1"/>
</dbReference>
<dbReference type="PROSITE" id="PS52016">
    <property type="entry name" value="TONB_DEPENDENT_REC_3"/>
    <property type="match status" value="1"/>
</dbReference>
<keyword evidence="2" id="KW-0812">Transmembrane</keyword>
<dbReference type="InterPro" id="IPR039426">
    <property type="entry name" value="TonB-dep_rcpt-like"/>
</dbReference>
<evidence type="ECO:0000259" key="5">
    <source>
        <dbReference type="Pfam" id="PF07715"/>
    </source>
</evidence>
<comment type="caution">
    <text evidence="6">The sequence shown here is derived from an EMBL/GenBank/DDBJ whole genome shotgun (WGS) entry which is preliminary data.</text>
</comment>
<dbReference type="Proteomes" id="UP001162889">
    <property type="component" value="Unassembled WGS sequence"/>
</dbReference>
<comment type="similarity">
    <text evidence="2 3">Belongs to the TonB-dependent receptor family.</text>
</comment>
<evidence type="ECO:0000313" key="7">
    <source>
        <dbReference type="EMBL" id="MCP2009509.1"/>
    </source>
</evidence>
<dbReference type="RefSeq" id="WP_217941994.1">
    <property type="nucleotide sequence ID" value="NZ_JAHTGR010000004.1"/>
</dbReference>
<gene>
    <name evidence="6" type="ORF">KVP70_09875</name>
    <name evidence="7" type="ORF">L1274_003238</name>
</gene>
<dbReference type="Pfam" id="PF00593">
    <property type="entry name" value="TonB_dep_Rec_b-barrel"/>
    <property type="match status" value="1"/>
</dbReference>
<dbReference type="InterPro" id="IPR012910">
    <property type="entry name" value="Plug_dom"/>
</dbReference>
<evidence type="ECO:0000313" key="9">
    <source>
        <dbReference type="Proteomes" id="UP001162889"/>
    </source>
</evidence>
<dbReference type="GO" id="GO:0009279">
    <property type="term" value="C:cell outer membrane"/>
    <property type="evidence" value="ECO:0007669"/>
    <property type="project" value="UniProtKB-SubCell"/>
</dbReference>
<feature type="domain" description="TonB-dependent receptor-like beta-barrel" evidence="4">
    <location>
        <begin position="227"/>
        <end position="613"/>
    </location>
</feature>
<keyword evidence="3" id="KW-0798">TonB box</keyword>
<dbReference type="Pfam" id="PF07715">
    <property type="entry name" value="Plug"/>
    <property type="match status" value="1"/>
</dbReference>
<evidence type="ECO:0000313" key="8">
    <source>
        <dbReference type="Proteomes" id="UP001155901"/>
    </source>
</evidence>
<dbReference type="GO" id="GO:0044718">
    <property type="term" value="P:siderophore transmembrane transport"/>
    <property type="evidence" value="ECO:0007669"/>
    <property type="project" value="TreeGrafter"/>
</dbReference>
<dbReference type="AlphaFoldDB" id="A0AA41H4E4"/>
<name>A0AA41H4E4_9BURK</name>
<accession>A0AA41H4E4</accession>
<sequence length="640" mass="69612">MESLSIAPRRLLPWWLGAGLCCWAAGAAAQQLPSQLSRMSIEELAEIPITSVSKKAESLGDAAAAVYIITAEDVRRSGATSLAEALRLAPNLEVARTNGTTYAVTARGGSNGNGNKLLVLIDGRVVYNPLNAGVFWEAQDVMMEDVERIEVISGPGGTLWGSNAVNGVINVITRSSKGSQGTLVALGGGNQERGVAVRQGWRLGEDASMRLYAKGFRRDAYQTMAGAAAGDGWSGRQLGFRADWGGADNGATLQGDLYDRQLDQLGGNDRHRSGGNLLGRWNRELADGAAVQVQAYYDHVNNLMPGTLQFRESNDTYDIEAQHRLPLGARHELVWGGGLRLWRSASTNGPILVFLPEQVATHMANLFVQDTIALDPRWKLTLGAKAERNSYTGLEFQPNLRLAWKPDAHALLWAAVSRALRTPSRIDRDFYVYGAPQLPLRGGPNFRSERLTALELGYRAQPTSRLSYSINAFYNKYDDLRTVDAGAVKGTVEVGNHAEGKVAGLEIWGNFQVSRDWRLSASQTLLRERIGLLPGASGPAPTGGTGTLYGNDPAHRYTLRSSHDLPRGMELDLSLNRVAALPYPAVPAYTSFDARLGWHPAARLELALSAVNLLNRRHTEFGSAGVAFERSLTLQLLWKY</sequence>
<keyword evidence="1" id="KW-0732">Signal</keyword>
<comment type="subcellular location">
    <subcellularLocation>
        <location evidence="2">Cell outer membrane</location>
        <topology evidence="2">Multi-pass membrane protein</topology>
    </subcellularLocation>
</comment>
<organism evidence="6 8">
    <name type="scientific">Duganella violaceipulchra</name>
    <dbReference type="NCBI Taxonomy" id="2849652"/>
    <lineage>
        <taxon>Bacteria</taxon>
        <taxon>Pseudomonadati</taxon>
        <taxon>Pseudomonadota</taxon>
        <taxon>Betaproteobacteria</taxon>
        <taxon>Burkholderiales</taxon>
        <taxon>Oxalobacteraceae</taxon>
        <taxon>Telluria group</taxon>
        <taxon>Duganella</taxon>
    </lineage>
</organism>
<keyword evidence="9" id="KW-1185">Reference proteome</keyword>
<evidence type="ECO:0000313" key="6">
    <source>
        <dbReference type="EMBL" id="MBV6321243.1"/>
    </source>
</evidence>
<evidence type="ECO:0000256" key="3">
    <source>
        <dbReference type="RuleBase" id="RU003357"/>
    </source>
</evidence>
<evidence type="ECO:0000256" key="1">
    <source>
        <dbReference type="ARBA" id="ARBA00022729"/>
    </source>
</evidence>